<organism evidence="1 2">
    <name type="scientific">candidate division MSBL1 archaeon SCGC-AAA382A20</name>
    <dbReference type="NCBI Taxonomy" id="1698280"/>
    <lineage>
        <taxon>Archaea</taxon>
        <taxon>Methanobacteriati</taxon>
        <taxon>Methanobacteriota</taxon>
        <taxon>candidate division MSBL1</taxon>
    </lineage>
</organism>
<dbReference type="Proteomes" id="UP000070263">
    <property type="component" value="Unassembled WGS sequence"/>
</dbReference>
<accession>A0A133VJ23</accession>
<evidence type="ECO:0000313" key="1">
    <source>
        <dbReference type="EMBL" id="KXB06439.1"/>
    </source>
</evidence>
<proteinExistence type="predicted"/>
<sequence length="161" mass="18522">MKEIDIKKEWIEEANHKSEEMGKLNNSITYGKGNISGFLGEIITLHSLSEGEICNTYDFDILYGDKKLDVKTKRTGVVPKDYYDCSVASYNTKQKCSHYIFTRILNDLTKGWVLGWMSKKDYFNKARLLKKGEQDGNNGFIVKADCYNLPINKLHPIEILK</sequence>
<reference evidence="1 2" key="1">
    <citation type="journal article" date="2016" name="Sci. Rep.">
        <title>Metabolic traits of an uncultured archaeal lineage -MSBL1- from brine pools of the Red Sea.</title>
        <authorList>
            <person name="Mwirichia R."/>
            <person name="Alam I."/>
            <person name="Rashid M."/>
            <person name="Vinu M."/>
            <person name="Ba-Alawi W."/>
            <person name="Anthony Kamau A."/>
            <person name="Kamanda Ngugi D."/>
            <person name="Goker M."/>
            <person name="Klenk H.P."/>
            <person name="Bajic V."/>
            <person name="Stingl U."/>
        </authorList>
    </citation>
    <scope>NUCLEOTIDE SEQUENCE [LARGE SCALE GENOMIC DNA]</scope>
    <source>
        <strain evidence="1">SCGC-AAA382A20</strain>
    </source>
</reference>
<protein>
    <submittedName>
        <fullName evidence="1">Uncharacterized protein</fullName>
    </submittedName>
</protein>
<name>A0A133VJ23_9EURY</name>
<dbReference type="EMBL" id="LHYE01000045">
    <property type="protein sequence ID" value="KXB06439.1"/>
    <property type="molecule type" value="Genomic_DNA"/>
</dbReference>
<comment type="caution">
    <text evidence="1">The sequence shown here is derived from an EMBL/GenBank/DDBJ whole genome shotgun (WGS) entry which is preliminary data.</text>
</comment>
<keyword evidence="2" id="KW-1185">Reference proteome</keyword>
<evidence type="ECO:0000313" key="2">
    <source>
        <dbReference type="Proteomes" id="UP000070263"/>
    </source>
</evidence>
<dbReference type="AlphaFoldDB" id="A0A133VJ23"/>
<gene>
    <name evidence="1" type="ORF">AKJ51_03690</name>
</gene>